<dbReference type="AlphaFoldDB" id="A0A497WLK9"/>
<keyword evidence="3" id="KW-1185">Reference proteome</keyword>
<evidence type="ECO:0000259" key="1">
    <source>
        <dbReference type="Pfam" id="PF01370"/>
    </source>
</evidence>
<gene>
    <name evidence="2" type="ORF">BCF46_2191</name>
</gene>
<proteinExistence type="predicted"/>
<dbReference type="InterPro" id="IPR001509">
    <property type="entry name" value="Epimerase_deHydtase"/>
</dbReference>
<organism evidence="2 3">
    <name type="scientific">Litoreibacter meonggei</name>
    <dbReference type="NCBI Taxonomy" id="1049199"/>
    <lineage>
        <taxon>Bacteria</taxon>
        <taxon>Pseudomonadati</taxon>
        <taxon>Pseudomonadota</taxon>
        <taxon>Alphaproteobacteria</taxon>
        <taxon>Rhodobacterales</taxon>
        <taxon>Roseobacteraceae</taxon>
        <taxon>Litoreibacter</taxon>
    </lineage>
</organism>
<feature type="domain" description="NAD-dependent epimerase/dehydratase" evidence="1">
    <location>
        <begin position="63"/>
        <end position="155"/>
    </location>
</feature>
<dbReference type="InterPro" id="IPR036291">
    <property type="entry name" value="NAD(P)-bd_dom_sf"/>
</dbReference>
<dbReference type="Pfam" id="PF01370">
    <property type="entry name" value="Epimerase"/>
    <property type="match status" value="1"/>
</dbReference>
<protein>
    <submittedName>
        <fullName evidence="2">Nucleoside-diphosphate-sugar epimerase</fullName>
    </submittedName>
</protein>
<accession>A0A497WLK9</accession>
<dbReference type="EMBL" id="RCCE01000003">
    <property type="protein sequence ID" value="RLJ51965.1"/>
    <property type="molecule type" value="Genomic_DNA"/>
</dbReference>
<dbReference type="Proteomes" id="UP000269157">
    <property type="component" value="Unassembled WGS sequence"/>
</dbReference>
<dbReference type="SUPFAM" id="SSF51735">
    <property type="entry name" value="NAD(P)-binding Rossmann-fold domains"/>
    <property type="match status" value="1"/>
</dbReference>
<evidence type="ECO:0000313" key="2">
    <source>
        <dbReference type="EMBL" id="RLJ51965.1"/>
    </source>
</evidence>
<evidence type="ECO:0000313" key="3">
    <source>
        <dbReference type="Proteomes" id="UP000269157"/>
    </source>
</evidence>
<dbReference type="Gene3D" id="3.40.50.720">
    <property type="entry name" value="NAD(P)-binding Rossmann-like Domain"/>
    <property type="match status" value="1"/>
</dbReference>
<reference evidence="2 3" key="1">
    <citation type="submission" date="2018-10" db="EMBL/GenBank/DDBJ databases">
        <title>Genomic Encyclopedia of Archaeal and Bacterial Type Strains, Phase II (KMG-II): from individual species to whole genera.</title>
        <authorList>
            <person name="Goeker M."/>
        </authorList>
    </citation>
    <scope>NUCLEOTIDE SEQUENCE [LARGE SCALE GENOMIC DNA]</scope>
    <source>
        <strain evidence="2 3">DSM 29466</strain>
    </source>
</reference>
<comment type="caution">
    <text evidence="2">The sequence shown here is derived from an EMBL/GenBank/DDBJ whole genome shotgun (WGS) entry which is preliminary data.</text>
</comment>
<name>A0A497WLK9_9RHOB</name>
<sequence length="279" mass="29472">MGAKGRVSQLLVRHWQASPSQNPVRTQSRSAGFDLQWSPLEDGPDPLLRFNEAEGGLKAIVAMIGATPSTSGDMAQTAALAHAVVSAASQADVPRVLLASSSAVYALGEDKSESDIPDPISAYGQAKLDMERSVLQSTVGPEVCCLRIGNVAGADALLGRARDVTDSNPIKLDQFPDQKGPLRSYIGPAHLARCLEQLVRHEGALPPVLNCAAEPPVAMADLVQAANLPWVWSPAPVERYQTQRITLDCTLLAQTLGAQSLAASPDNMVAELRNLGVLA</sequence>